<evidence type="ECO:0000256" key="10">
    <source>
        <dbReference type="ARBA" id="ARBA00023228"/>
    </source>
</evidence>
<dbReference type="GO" id="GO:0035859">
    <property type="term" value="C:Seh1-associated complex"/>
    <property type="evidence" value="ECO:0007669"/>
    <property type="project" value="TreeGrafter"/>
</dbReference>
<dbReference type="PROSITE" id="PS50294">
    <property type="entry name" value="WD_REPEATS_REGION"/>
    <property type="match status" value="2"/>
</dbReference>
<dbReference type="PANTHER" id="PTHR11024:SF3">
    <property type="entry name" value="NUCLEOPORIN SEH1"/>
    <property type="match status" value="1"/>
</dbReference>
<keyword evidence="7" id="KW-0677">Repeat</keyword>
<keyword evidence="11" id="KW-0539">Nucleus</keyword>
<comment type="similarity">
    <text evidence="3">Belongs to the WD repeat SEC13 family.</text>
</comment>
<organism evidence="14 15">
    <name type="scientific">Patella caerulea</name>
    <name type="common">Rayed Mediterranean limpet</name>
    <dbReference type="NCBI Taxonomy" id="87958"/>
    <lineage>
        <taxon>Eukaryota</taxon>
        <taxon>Metazoa</taxon>
        <taxon>Spiralia</taxon>
        <taxon>Lophotrochozoa</taxon>
        <taxon>Mollusca</taxon>
        <taxon>Gastropoda</taxon>
        <taxon>Patellogastropoda</taxon>
        <taxon>Patelloidea</taxon>
        <taxon>Patellidae</taxon>
        <taxon>Patella</taxon>
    </lineage>
</organism>
<evidence type="ECO:0000313" key="15">
    <source>
        <dbReference type="Proteomes" id="UP001347796"/>
    </source>
</evidence>
<keyword evidence="6" id="KW-0132">Cell division</keyword>
<dbReference type="Proteomes" id="UP001347796">
    <property type="component" value="Unassembled WGS sequence"/>
</dbReference>
<dbReference type="GO" id="GO:0015031">
    <property type="term" value="P:protein transport"/>
    <property type="evidence" value="ECO:0007669"/>
    <property type="project" value="UniProtKB-KW"/>
</dbReference>
<gene>
    <name evidence="14" type="ORF">SNE40_007740</name>
</gene>
<accession>A0AAN8K567</accession>
<dbReference type="InterPro" id="IPR001680">
    <property type="entry name" value="WD40_rpt"/>
</dbReference>
<dbReference type="InterPro" id="IPR015943">
    <property type="entry name" value="WD40/YVTN_repeat-like_dom_sf"/>
</dbReference>
<dbReference type="GO" id="GO:0005198">
    <property type="term" value="F:structural molecule activity"/>
    <property type="evidence" value="ECO:0007669"/>
    <property type="project" value="InterPro"/>
</dbReference>
<dbReference type="SUPFAM" id="SSF50978">
    <property type="entry name" value="WD40 repeat-like"/>
    <property type="match status" value="1"/>
</dbReference>
<evidence type="ECO:0000256" key="12">
    <source>
        <dbReference type="ARBA" id="ARBA00023306"/>
    </source>
</evidence>
<evidence type="ECO:0000256" key="1">
    <source>
        <dbReference type="ARBA" id="ARBA00004259"/>
    </source>
</evidence>
<dbReference type="EMBL" id="JAZGQO010000006">
    <property type="protein sequence ID" value="KAK6185528.1"/>
    <property type="molecule type" value="Genomic_DNA"/>
</dbReference>
<name>A0AAN8K567_PATCE</name>
<evidence type="ECO:0000256" key="7">
    <source>
        <dbReference type="ARBA" id="ARBA00022737"/>
    </source>
</evidence>
<dbReference type="PRINTS" id="PR00320">
    <property type="entry name" value="GPROTEINBRPT"/>
</dbReference>
<protein>
    <recommendedName>
        <fullName evidence="16">Nucleoporin SEH1</fullName>
    </recommendedName>
</protein>
<feature type="repeat" description="WD" evidence="13">
    <location>
        <begin position="9"/>
        <end position="41"/>
    </location>
</feature>
<dbReference type="GO" id="GO:0051301">
    <property type="term" value="P:cell division"/>
    <property type="evidence" value="ECO:0007669"/>
    <property type="project" value="UniProtKB-KW"/>
</dbReference>
<dbReference type="GO" id="GO:0031080">
    <property type="term" value="C:nuclear pore outer ring"/>
    <property type="evidence" value="ECO:0007669"/>
    <property type="project" value="TreeGrafter"/>
</dbReference>
<comment type="caution">
    <text evidence="14">The sequence shown here is derived from an EMBL/GenBank/DDBJ whole genome shotgun (WGS) entry which is preliminary data.</text>
</comment>
<dbReference type="InterPro" id="IPR020472">
    <property type="entry name" value="WD40_PAC1"/>
</dbReference>
<dbReference type="Pfam" id="PF00400">
    <property type="entry name" value="WD40"/>
    <property type="match status" value="4"/>
</dbReference>
<keyword evidence="5 13" id="KW-0853">WD repeat</keyword>
<dbReference type="GO" id="GO:1904263">
    <property type="term" value="P:positive regulation of TORC1 signaling"/>
    <property type="evidence" value="ECO:0007669"/>
    <property type="project" value="TreeGrafter"/>
</dbReference>
<evidence type="ECO:0000256" key="13">
    <source>
        <dbReference type="PROSITE-ProRule" id="PRU00221"/>
    </source>
</evidence>
<keyword evidence="10" id="KW-0458">Lysosome</keyword>
<dbReference type="PANTHER" id="PTHR11024">
    <property type="entry name" value="NUCLEAR PORE COMPLEX PROTEIN SEC13 / SEH1 FAMILY MEMBER"/>
    <property type="match status" value="1"/>
</dbReference>
<evidence type="ECO:0000256" key="3">
    <source>
        <dbReference type="ARBA" id="ARBA00010102"/>
    </source>
</evidence>
<evidence type="ECO:0000256" key="8">
    <source>
        <dbReference type="ARBA" id="ARBA00022776"/>
    </source>
</evidence>
<evidence type="ECO:0000313" key="14">
    <source>
        <dbReference type="EMBL" id="KAK6185528.1"/>
    </source>
</evidence>
<proteinExistence type="inferred from homology"/>
<feature type="repeat" description="WD" evidence="13">
    <location>
        <begin position="277"/>
        <end position="309"/>
    </location>
</feature>
<sequence>MFSASKTFPTAHEDLIHDVKYDFHGKRMASCSSDHSVKIWDCDEEDQWNCTAAWKAHSGSVWRVTWCHPEFGQVIATCSFDRTAAIWEELLGEQSREGKQSHWVRRTSLVDSRTSVTDVKFAPRHLGLLLATCSADCVVRIYEAHDVMNLSQWSLQHEIQCGLSCSCLAWNPSMFRFHLPMIAVGSDDPSSTAGGKVHIYEYSDANRKWRKVEIISMVTDSVHDLAFAPNFGKPYHTLAVASKDLSLFSIKPIGNLGKEPVSGGAISKFDMHRIAEFTEHDSKVWRVSWNVFGTVLCSSGDDGCVRLWKANYMGSWKCIEVMRGNGKKSEQQLEPKTTVVTASNNQNIRSPPPGIMNIKRNSGWPSFSTNADKGKLYY</sequence>
<keyword evidence="15" id="KW-1185">Reference proteome</keyword>
<keyword evidence="8" id="KW-0498">Mitosis</keyword>
<dbReference type="GO" id="GO:0034198">
    <property type="term" value="P:cellular response to amino acid starvation"/>
    <property type="evidence" value="ECO:0007669"/>
    <property type="project" value="TreeGrafter"/>
</dbReference>
<dbReference type="FunFam" id="2.130.10.10:FF:000063">
    <property type="entry name" value="SEH1 like nucleoporin"/>
    <property type="match status" value="1"/>
</dbReference>
<dbReference type="GO" id="GO:0005764">
    <property type="term" value="C:lysosome"/>
    <property type="evidence" value="ECO:0007669"/>
    <property type="project" value="UniProtKB-SubCell"/>
</dbReference>
<comment type="subcellular location">
    <subcellularLocation>
        <location evidence="2">Lysosome</location>
    </subcellularLocation>
    <subcellularLocation>
        <location evidence="1">Nucleus envelope</location>
    </subcellularLocation>
</comment>
<evidence type="ECO:0000256" key="5">
    <source>
        <dbReference type="ARBA" id="ARBA00022574"/>
    </source>
</evidence>
<dbReference type="Gene3D" id="2.130.10.10">
    <property type="entry name" value="YVTN repeat-like/Quinoprotein amine dehydrogenase"/>
    <property type="match status" value="1"/>
</dbReference>
<dbReference type="PROSITE" id="PS50082">
    <property type="entry name" value="WD_REPEATS_2"/>
    <property type="match status" value="2"/>
</dbReference>
<evidence type="ECO:0000256" key="2">
    <source>
        <dbReference type="ARBA" id="ARBA00004371"/>
    </source>
</evidence>
<reference evidence="14 15" key="1">
    <citation type="submission" date="2024-01" db="EMBL/GenBank/DDBJ databases">
        <title>The genome of the rayed Mediterranean limpet Patella caerulea (Linnaeus, 1758).</title>
        <authorList>
            <person name="Anh-Thu Weber A."/>
            <person name="Halstead-Nussloch G."/>
        </authorList>
    </citation>
    <scope>NUCLEOTIDE SEQUENCE [LARGE SCALE GENOMIC DNA]</scope>
    <source>
        <strain evidence="14">AATW-2023a</strain>
        <tissue evidence="14">Whole specimen</tissue>
    </source>
</reference>
<keyword evidence="4" id="KW-0813">Transport</keyword>
<evidence type="ECO:0000256" key="6">
    <source>
        <dbReference type="ARBA" id="ARBA00022618"/>
    </source>
</evidence>
<keyword evidence="9" id="KW-0653">Protein transport</keyword>
<keyword evidence="12" id="KW-0131">Cell cycle</keyword>
<dbReference type="InterPro" id="IPR036322">
    <property type="entry name" value="WD40_repeat_dom_sf"/>
</dbReference>
<dbReference type="AlphaFoldDB" id="A0AAN8K567"/>
<dbReference type="SMART" id="SM00320">
    <property type="entry name" value="WD40"/>
    <property type="match status" value="5"/>
</dbReference>
<evidence type="ECO:0000256" key="9">
    <source>
        <dbReference type="ARBA" id="ARBA00022927"/>
    </source>
</evidence>
<dbReference type="InterPro" id="IPR037363">
    <property type="entry name" value="Sec13/Seh1_fam"/>
</dbReference>
<evidence type="ECO:0000256" key="4">
    <source>
        <dbReference type="ARBA" id="ARBA00022448"/>
    </source>
</evidence>
<evidence type="ECO:0000256" key="11">
    <source>
        <dbReference type="ARBA" id="ARBA00023242"/>
    </source>
</evidence>
<evidence type="ECO:0008006" key="16">
    <source>
        <dbReference type="Google" id="ProtNLM"/>
    </source>
</evidence>